<dbReference type="GO" id="GO:0005634">
    <property type="term" value="C:nucleus"/>
    <property type="evidence" value="ECO:0007669"/>
    <property type="project" value="UniProtKB-SubCell"/>
</dbReference>
<feature type="domain" description="TFIIS N-terminal" evidence="12">
    <location>
        <begin position="1"/>
        <end position="84"/>
    </location>
</feature>
<feature type="compositionally biased region" description="Polar residues" evidence="11">
    <location>
        <begin position="118"/>
        <end position="129"/>
    </location>
</feature>
<dbReference type="InterPro" id="IPR035441">
    <property type="entry name" value="TFIIS/LEDGF_dom_sf"/>
</dbReference>
<dbReference type="InterPro" id="IPR042376">
    <property type="entry name" value="MED26"/>
</dbReference>
<dbReference type="Pfam" id="PF08711">
    <property type="entry name" value="Med26"/>
    <property type="match status" value="1"/>
</dbReference>
<dbReference type="InterPro" id="IPR017923">
    <property type="entry name" value="TFIIS_N"/>
</dbReference>
<gene>
    <name evidence="13" type="ORF">ACJMK2_041706</name>
</gene>
<evidence type="ECO:0000256" key="1">
    <source>
        <dbReference type="ARBA" id="ARBA00004123"/>
    </source>
</evidence>
<reference evidence="13 14" key="1">
    <citation type="submission" date="2024-11" db="EMBL/GenBank/DDBJ databases">
        <title>Chromosome-level genome assembly of the freshwater bivalve Anodonta woodiana.</title>
        <authorList>
            <person name="Chen X."/>
        </authorList>
    </citation>
    <scope>NUCLEOTIDE SEQUENCE [LARGE SCALE GENOMIC DNA]</scope>
    <source>
        <strain evidence="13">MN2024</strain>
        <tissue evidence="13">Gills</tissue>
    </source>
</reference>
<keyword evidence="6" id="KW-0804">Transcription</keyword>
<feature type="region of interest" description="Disordered" evidence="11">
    <location>
        <begin position="98"/>
        <end position="232"/>
    </location>
</feature>
<dbReference type="Gene3D" id="1.20.930.10">
    <property type="entry name" value="Conserved domain common to transcription factors TFIIS, elongin A, CRSP70"/>
    <property type="match status" value="1"/>
</dbReference>
<evidence type="ECO:0000256" key="10">
    <source>
        <dbReference type="PROSITE-ProRule" id="PRU00649"/>
    </source>
</evidence>
<name>A0ABD3W6D5_SINWO</name>
<evidence type="ECO:0000313" key="13">
    <source>
        <dbReference type="EMBL" id="KAL3868961.1"/>
    </source>
</evidence>
<keyword evidence="5" id="KW-0010">Activator</keyword>
<evidence type="ECO:0000256" key="9">
    <source>
        <dbReference type="ARBA" id="ARBA00031968"/>
    </source>
</evidence>
<evidence type="ECO:0000259" key="12">
    <source>
        <dbReference type="PROSITE" id="PS51319"/>
    </source>
</evidence>
<feature type="compositionally biased region" description="Polar residues" evidence="11">
    <location>
        <begin position="184"/>
        <end position="199"/>
    </location>
</feature>
<dbReference type="AlphaFoldDB" id="A0ABD3W6D5"/>
<feature type="compositionally biased region" description="Polar residues" evidence="11">
    <location>
        <begin position="216"/>
        <end position="229"/>
    </location>
</feature>
<dbReference type="CDD" id="cd00183">
    <property type="entry name" value="TFIIS_I"/>
    <property type="match status" value="1"/>
</dbReference>
<evidence type="ECO:0000256" key="2">
    <source>
        <dbReference type="ARBA" id="ARBA00009681"/>
    </source>
</evidence>
<comment type="caution">
    <text evidence="13">The sequence shown here is derived from an EMBL/GenBank/DDBJ whole genome shotgun (WGS) entry which is preliminary data.</text>
</comment>
<dbReference type="PROSITE" id="PS51319">
    <property type="entry name" value="TFIIS_N"/>
    <property type="match status" value="1"/>
</dbReference>
<keyword evidence="14" id="KW-1185">Reference proteome</keyword>
<evidence type="ECO:0000256" key="4">
    <source>
        <dbReference type="ARBA" id="ARBA00023015"/>
    </source>
</evidence>
<accession>A0ABD3W6D5</accession>
<dbReference type="Proteomes" id="UP001634394">
    <property type="component" value="Unassembled WGS sequence"/>
</dbReference>
<dbReference type="SMART" id="SM00509">
    <property type="entry name" value="TFS2N"/>
    <property type="match status" value="1"/>
</dbReference>
<organism evidence="13 14">
    <name type="scientific">Sinanodonta woodiana</name>
    <name type="common">Chinese pond mussel</name>
    <name type="synonym">Anodonta woodiana</name>
    <dbReference type="NCBI Taxonomy" id="1069815"/>
    <lineage>
        <taxon>Eukaryota</taxon>
        <taxon>Metazoa</taxon>
        <taxon>Spiralia</taxon>
        <taxon>Lophotrochozoa</taxon>
        <taxon>Mollusca</taxon>
        <taxon>Bivalvia</taxon>
        <taxon>Autobranchia</taxon>
        <taxon>Heteroconchia</taxon>
        <taxon>Palaeoheterodonta</taxon>
        <taxon>Unionida</taxon>
        <taxon>Unionoidea</taxon>
        <taxon>Unionidae</taxon>
        <taxon>Unioninae</taxon>
        <taxon>Sinanodonta</taxon>
    </lineage>
</organism>
<feature type="compositionally biased region" description="Low complexity" evidence="11">
    <location>
        <begin position="420"/>
        <end position="432"/>
    </location>
</feature>
<dbReference type="InterPro" id="IPR003617">
    <property type="entry name" value="TFIIS/CRSP70_N_sub"/>
</dbReference>
<evidence type="ECO:0000256" key="11">
    <source>
        <dbReference type="SAM" id="MobiDB-lite"/>
    </source>
</evidence>
<evidence type="ECO:0000313" key="14">
    <source>
        <dbReference type="Proteomes" id="UP001634394"/>
    </source>
</evidence>
<comment type="similarity">
    <text evidence="2">Belongs to the Mediator complex subunit 26 family.</text>
</comment>
<feature type="compositionally biased region" description="Polar residues" evidence="11">
    <location>
        <begin position="142"/>
        <end position="157"/>
    </location>
</feature>
<evidence type="ECO:0000256" key="7">
    <source>
        <dbReference type="ARBA" id="ARBA00023242"/>
    </source>
</evidence>
<feature type="compositionally biased region" description="Low complexity" evidence="11">
    <location>
        <begin position="130"/>
        <end position="141"/>
    </location>
</feature>
<proteinExistence type="inferred from homology"/>
<keyword evidence="7 10" id="KW-0539">Nucleus</keyword>
<evidence type="ECO:0000256" key="8">
    <source>
        <dbReference type="ARBA" id="ARBA00030125"/>
    </source>
</evidence>
<protein>
    <recommendedName>
        <fullName evidence="3">Mediator of RNA polymerase II transcription subunit 26</fullName>
    </recommendedName>
    <alternativeName>
        <fullName evidence="8">Cofactor required for Sp1 transcriptional activation subunit 7</fullName>
    </alternativeName>
    <alternativeName>
        <fullName evidence="9">Mediator complex subunit 26</fullName>
    </alternativeName>
</protein>
<dbReference type="SUPFAM" id="SSF47676">
    <property type="entry name" value="Conserved domain common to transcription factors TFIIS, elongin A, CRSP70"/>
    <property type="match status" value="1"/>
</dbReference>
<keyword evidence="4" id="KW-0805">Transcription regulation</keyword>
<dbReference type="EMBL" id="JBJQND010000008">
    <property type="protein sequence ID" value="KAL3868961.1"/>
    <property type="molecule type" value="Genomic_DNA"/>
</dbReference>
<dbReference type="PANTHER" id="PTHR15201">
    <property type="entry name" value="CRSP70"/>
    <property type="match status" value="1"/>
</dbReference>
<dbReference type="InterPro" id="IPR031416">
    <property type="entry name" value="Med26_C"/>
</dbReference>
<evidence type="ECO:0000256" key="6">
    <source>
        <dbReference type="ARBA" id="ARBA00023163"/>
    </source>
</evidence>
<feature type="region of interest" description="Disordered" evidence="11">
    <location>
        <begin position="402"/>
        <end position="434"/>
    </location>
</feature>
<evidence type="ECO:0000256" key="5">
    <source>
        <dbReference type="ARBA" id="ARBA00023159"/>
    </source>
</evidence>
<dbReference type="PANTHER" id="PTHR15201:SF1">
    <property type="entry name" value="MEDIATOR OF RNA POLYMERASE II TRANSCRIPTION SUBUNIT 26"/>
    <property type="match status" value="1"/>
</dbReference>
<comment type="subcellular location">
    <subcellularLocation>
        <location evidence="1 10">Nucleus</location>
    </subcellularLocation>
</comment>
<evidence type="ECO:0000256" key="3">
    <source>
        <dbReference type="ARBA" id="ARBA00019686"/>
    </source>
</evidence>
<dbReference type="Pfam" id="PF15693">
    <property type="entry name" value="Med26_C"/>
    <property type="match status" value="1"/>
</dbReference>
<sequence>MQYTPHQLKEKLLEGLDEDNNVVNIEKVQEVIAILEKYPITREVLEQTRIGRFVNELRRKTTNEQLAKRAKRLVKNWQKLITPPSEKLAVNGERVNSPQIGALKGQPKPISPALSRVSPASASRPDTPNSVKSSLSSHSNSKPNGKSAVSSQNNQLASGVFRDCKRPITSPQLPFGKRQCISPHISSQPGTPNSVSSYSGIKPSARTGSYGPITEKVNSMPNTPTSSSFGQGGIVNLRRNLSQESLSNLSTCSATSADSTVKSIQSVDTASTRHSNKHDQNGIFPTGIANNQTLSHNSEKQVCNQEFKQKVVNGAVRSSYASDDKLYLNSKVISSGKSSVSSVTKDEDHSSVEKISRTRPKVRSTVDIIAVLQAKSGGQVGSEVIRQIKNNQIELERDMPQPVVPAGAKPRPRKTPGQNSIIPPSTPSSLSRTKSEMVKKFLETSLSQSASSEDLSTLKYEMPRYDSRDVASASSEYNLDYNESATRKAHVSKMPGTRLNVSDEQIDVETVEAKPSSLSLGQVTLSSESLQPKAEPLDSKPIETLEEIYNRLPTLDLENLELDDGLYDIVEPTPVTEEDIERIQNDEWLGVNGCYNWDQSWRDWSQALSLPSYQGDLLHILPYVIVDD</sequence>